<dbReference type="Pfam" id="PF13424">
    <property type="entry name" value="TPR_12"/>
    <property type="match status" value="2"/>
</dbReference>
<name>A0A8S2DLF4_9BILA</name>
<keyword evidence="2 3" id="KW-0802">TPR repeat</keyword>
<dbReference type="EMBL" id="CAJOBA010004546">
    <property type="protein sequence ID" value="CAF3716169.1"/>
    <property type="molecule type" value="Genomic_DNA"/>
</dbReference>
<organism evidence="4 6">
    <name type="scientific">Didymodactylos carnosus</name>
    <dbReference type="NCBI Taxonomy" id="1234261"/>
    <lineage>
        <taxon>Eukaryota</taxon>
        <taxon>Metazoa</taxon>
        <taxon>Spiralia</taxon>
        <taxon>Gnathifera</taxon>
        <taxon>Rotifera</taxon>
        <taxon>Eurotatoria</taxon>
        <taxon>Bdelloidea</taxon>
        <taxon>Philodinida</taxon>
        <taxon>Philodinidae</taxon>
        <taxon>Didymodactylos</taxon>
    </lineage>
</organism>
<dbReference type="PROSITE" id="PS50005">
    <property type="entry name" value="TPR"/>
    <property type="match status" value="1"/>
</dbReference>
<dbReference type="PANTHER" id="PTHR45641">
    <property type="entry name" value="TETRATRICOPEPTIDE REPEAT PROTEIN (AFU_ORTHOLOGUE AFUA_6G03870)"/>
    <property type="match status" value="1"/>
</dbReference>
<sequence>MAINQAFRTEDIALWYLFRFYIIDLCTQLEKIHKEQNLQTTLTLYRGQSHLPTKEFENIKSNIGGLISTNGFLSSSKDIEQTSQFVLGATDTEDFKVVLFEITVDAAKLKNIIFVDIDQYTGILGEKEILFSIGSVFKIESVNYDTNLNLWNIKMKATDEGTYEVKQRIDTMRKKFQNRNINLLFGRVLLDMSQFTKAESYFQMMLQVLPRQHEDLASVYDHIGELNMRTTNWNEAIKNFNSAYQIKKKKLRSNHPDLGVTLNSIGNYYKAIGNLTEANVYYTKALCCSNDQKNVAITKLNIGTIHTINGQYDEAVDLCMEARDILQQIQSCPQAEILHCHGIIGDIHLAKQDYQQAQDFYLTAFK</sequence>
<feature type="repeat" description="TPR" evidence="3">
    <location>
        <begin position="217"/>
        <end position="250"/>
    </location>
</feature>
<gene>
    <name evidence="4" type="ORF">OVA965_LOCUS11640</name>
    <name evidence="5" type="ORF">TMI583_LOCUS11644</name>
</gene>
<accession>A0A8S2DLF4</accession>
<keyword evidence="1" id="KW-0677">Repeat</keyword>
<dbReference type="PROSITE" id="PS51996">
    <property type="entry name" value="TR_MART"/>
    <property type="match status" value="1"/>
</dbReference>
<comment type="caution">
    <text evidence="4">The sequence shown here is derived from an EMBL/GenBank/DDBJ whole genome shotgun (WGS) entry which is preliminary data.</text>
</comment>
<dbReference type="AlphaFoldDB" id="A0A8S2DLF4"/>
<dbReference type="SMART" id="SM00028">
    <property type="entry name" value="TPR"/>
    <property type="match status" value="4"/>
</dbReference>
<dbReference type="Gene3D" id="1.25.40.10">
    <property type="entry name" value="Tetratricopeptide repeat domain"/>
    <property type="match status" value="2"/>
</dbReference>
<dbReference type="SUPFAM" id="SSF48452">
    <property type="entry name" value="TPR-like"/>
    <property type="match status" value="1"/>
</dbReference>
<dbReference type="Gene3D" id="3.90.176.10">
    <property type="entry name" value="Toxin ADP-ribosyltransferase, Chain A, domain 1"/>
    <property type="match status" value="1"/>
</dbReference>
<dbReference type="PANTHER" id="PTHR45641:SF19">
    <property type="entry name" value="NEPHROCYSTIN-3"/>
    <property type="match status" value="1"/>
</dbReference>
<evidence type="ECO:0000313" key="4">
    <source>
        <dbReference type="EMBL" id="CAF0941046.1"/>
    </source>
</evidence>
<dbReference type="Proteomes" id="UP000677228">
    <property type="component" value="Unassembled WGS sequence"/>
</dbReference>
<reference evidence="4" key="1">
    <citation type="submission" date="2021-02" db="EMBL/GenBank/DDBJ databases">
        <authorList>
            <person name="Nowell W R."/>
        </authorList>
    </citation>
    <scope>NUCLEOTIDE SEQUENCE</scope>
</reference>
<dbReference type="SUPFAM" id="SSF56399">
    <property type="entry name" value="ADP-ribosylation"/>
    <property type="match status" value="1"/>
</dbReference>
<protein>
    <submittedName>
        <fullName evidence="4">Uncharacterized protein</fullName>
    </submittedName>
</protein>
<evidence type="ECO:0000313" key="6">
    <source>
        <dbReference type="Proteomes" id="UP000677228"/>
    </source>
</evidence>
<evidence type="ECO:0000256" key="3">
    <source>
        <dbReference type="PROSITE-ProRule" id="PRU00339"/>
    </source>
</evidence>
<dbReference type="InterPro" id="IPR019734">
    <property type="entry name" value="TPR_rpt"/>
</dbReference>
<evidence type="ECO:0000256" key="2">
    <source>
        <dbReference type="ARBA" id="ARBA00022803"/>
    </source>
</evidence>
<dbReference type="InterPro" id="IPR011990">
    <property type="entry name" value="TPR-like_helical_dom_sf"/>
</dbReference>
<dbReference type="EMBL" id="CAJNOK010004541">
    <property type="protein sequence ID" value="CAF0941046.1"/>
    <property type="molecule type" value="Genomic_DNA"/>
</dbReference>
<dbReference type="Proteomes" id="UP000682733">
    <property type="component" value="Unassembled WGS sequence"/>
</dbReference>
<evidence type="ECO:0000256" key="1">
    <source>
        <dbReference type="ARBA" id="ARBA00022737"/>
    </source>
</evidence>
<proteinExistence type="predicted"/>
<evidence type="ECO:0000313" key="5">
    <source>
        <dbReference type="EMBL" id="CAF3716169.1"/>
    </source>
</evidence>